<keyword evidence="3" id="KW-0808">Transferase</keyword>
<dbReference type="GO" id="GO:0005524">
    <property type="term" value="F:ATP binding"/>
    <property type="evidence" value="ECO:0007669"/>
    <property type="project" value="UniProtKB-KW"/>
</dbReference>
<sequence length="427" mass="48173">MSGKRKTGMRKYRKTIRKRLYPKADYSRELLVMAILAKRPSSLVKFLGWFEERKTLYIAMEYLEKGDLTKHIGTPLTQEPVRNISKQILEGLDKIFVCVKLADFGVSKQILAQAITFHTQVATPVYSAPEVLGLDYNSENSEYTNSVDIWSLGCVIYELFVETKLFISEGQVSHYYFCKWPFPEDTLKKLSPPIDDLGISLLKSMLIIQPEDRPTLADALNHGWLAFLQSDKKDNGDNENERRESSDESALSGKRKNRLAIFNRPKIKRTERNSITQDRITRIRRCAVSVVNTGSQIGADSTIPESMPGTPMVALLDATSIENPVVQMGLQTPELIPHNFQATHSKSPKVASRSPNTKLPLLTNRVANKNQMLNPRPSANDPSRPNSYSRNRFQSATSTNGPTQHVPEKTHKAHSPILDETASRITY</sequence>
<evidence type="ECO:0000259" key="10">
    <source>
        <dbReference type="PROSITE" id="PS50011"/>
    </source>
</evidence>
<evidence type="ECO:0000256" key="5">
    <source>
        <dbReference type="ARBA" id="ARBA00022777"/>
    </source>
</evidence>
<evidence type="ECO:0000313" key="12">
    <source>
        <dbReference type="Proteomes" id="UP000244722"/>
    </source>
</evidence>
<comment type="caution">
    <text evidence="11">The sequence shown here is derived from an EMBL/GenBank/DDBJ whole genome shotgun (WGS) entry which is preliminary data.</text>
</comment>
<accession>A0A2T6ZE32</accession>
<protein>
    <recommendedName>
        <fullName evidence="1">non-specific serine/threonine protein kinase</fullName>
        <ecNumber evidence="1">2.7.11.1</ecNumber>
    </recommendedName>
</protein>
<dbReference type="SUPFAM" id="SSF56112">
    <property type="entry name" value="Protein kinase-like (PK-like)"/>
    <property type="match status" value="1"/>
</dbReference>
<evidence type="ECO:0000256" key="1">
    <source>
        <dbReference type="ARBA" id="ARBA00012513"/>
    </source>
</evidence>
<evidence type="ECO:0000256" key="4">
    <source>
        <dbReference type="ARBA" id="ARBA00022741"/>
    </source>
</evidence>
<reference evidence="11 12" key="1">
    <citation type="submission" date="2017-04" db="EMBL/GenBank/DDBJ databases">
        <title>Draft genome sequence of Tuber borchii Vittad., a whitish edible truffle.</title>
        <authorList>
            <consortium name="DOE Joint Genome Institute"/>
            <person name="Murat C."/>
            <person name="Kuo A."/>
            <person name="Barry K.W."/>
            <person name="Clum A."/>
            <person name="Dockter R.B."/>
            <person name="Fauchery L."/>
            <person name="Iotti M."/>
            <person name="Kohler A."/>
            <person name="Labutti K."/>
            <person name="Lindquist E.A."/>
            <person name="Lipzen A."/>
            <person name="Ohm R.A."/>
            <person name="Wang M."/>
            <person name="Grigoriev I.V."/>
            <person name="Zambonelli A."/>
            <person name="Martin F.M."/>
        </authorList>
    </citation>
    <scope>NUCLEOTIDE SEQUENCE [LARGE SCALE GENOMIC DNA]</scope>
    <source>
        <strain evidence="11 12">Tbo3840</strain>
    </source>
</reference>
<dbReference type="GO" id="GO:0004674">
    <property type="term" value="F:protein serine/threonine kinase activity"/>
    <property type="evidence" value="ECO:0007669"/>
    <property type="project" value="UniProtKB-KW"/>
</dbReference>
<dbReference type="PROSITE" id="PS50011">
    <property type="entry name" value="PROTEIN_KINASE_DOM"/>
    <property type="match status" value="1"/>
</dbReference>
<keyword evidence="5 11" id="KW-0418">Kinase</keyword>
<dbReference type="InterPro" id="IPR011009">
    <property type="entry name" value="Kinase-like_dom_sf"/>
</dbReference>
<organism evidence="11 12">
    <name type="scientific">Tuber borchii</name>
    <name type="common">White truffle</name>
    <dbReference type="NCBI Taxonomy" id="42251"/>
    <lineage>
        <taxon>Eukaryota</taxon>
        <taxon>Fungi</taxon>
        <taxon>Dikarya</taxon>
        <taxon>Ascomycota</taxon>
        <taxon>Pezizomycotina</taxon>
        <taxon>Pezizomycetes</taxon>
        <taxon>Pezizales</taxon>
        <taxon>Tuberaceae</taxon>
        <taxon>Tuber</taxon>
    </lineage>
</organism>
<dbReference type="OrthoDB" id="10252171at2759"/>
<evidence type="ECO:0000256" key="3">
    <source>
        <dbReference type="ARBA" id="ARBA00022679"/>
    </source>
</evidence>
<evidence type="ECO:0000256" key="9">
    <source>
        <dbReference type="SAM" id="MobiDB-lite"/>
    </source>
</evidence>
<dbReference type="InterPro" id="IPR000719">
    <property type="entry name" value="Prot_kinase_dom"/>
</dbReference>
<evidence type="ECO:0000256" key="7">
    <source>
        <dbReference type="ARBA" id="ARBA00047899"/>
    </source>
</evidence>
<gene>
    <name evidence="11" type="ORF">B9Z19DRAFT_1161790</name>
</gene>
<feature type="region of interest" description="Disordered" evidence="9">
    <location>
        <begin position="368"/>
        <end position="427"/>
    </location>
</feature>
<feature type="region of interest" description="Disordered" evidence="9">
    <location>
        <begin position="231"/>
        <end position="255"/>
    </location>
</feature>
<evidence type="ECO:0000313" key="11">
    <source>
        <dbReference type="EMBL" id="PUU73750.1"/>
    </source>
</evidence>
<dbReference type="EMBL" id="NESQ01000348">
    <property type="protein sequence ID" value="PUU73750.1"/>
    <property type="molecule type" value="Genomic_DNA"/>
</dbReference>
<keyword evidence="12" id="KW-1185">Reference proteome</keyword>
<dbReference type="InterPro" id="IPR050660">
    <property type="entry name" value="NEK_Ser/Thr_kinase"/>
</dbReference>
<dbReference type="PANTHER" id="PTHR43671">
    <property type="entry name" value="SERINE/THREONINE-PROTEIN KINASE NEK"/>
    <property type="match status" value="1"/>
</dbReference>
<name>A0A2T6ZE32_TUBBO</name>
<evidence type="ECO:0000256" key="8">
    <source>
        <dbReference type="ARBA" id="ARBA00048679"/>
    </source>
</evidence>
<keyword evidence="6" id="KW-0067">ATP-binding</keyword>
<dbReference type="Proteomes" id="UP000244722">
    <property type="component" value="Unassembled WGS sequence"/>
</dbReference>
<dbReference type="EC" id="2.7.11.1" evidence="1"/>
<evidence type="ECO:0000256" key="6">
    <source>
        <dbReference type="ARBA" id="ARBA00022840"/>
    </source>
</evidence>
<evidence type="ECO:0000256" key="2">
    <source>
        <dbReference type="ARBA" id="ARBA00022527"/>
    </source>
</evidence>
<dbReference type="AlphaFoldDB" id="A0A2T6ZE32"/>
<dbReference type="Gene3D" id="1.10.510.10">
    <property type="entry name" value="Transferase(Phosphotransferase) domain 1"/>
    <property type="match status" value="2"/>
</dbReference>
<comment type="catalytic activity">
    <reaction evidence="7">
        <text>L-threonyl-[protein] + ATP = O-phospho-L-threonyl-[protein] + ADP + H(+)</text>
        <dbReference type="Rhea" id="RHEA:46608"/>
        <dbReference type="Rhea" id="RHEA-COMP:11060"/>
        <dbReference type="Rhea" id="RHEA-COMP:11605"/>
        <dbReference type="ChEBI" id="CHEBI:15378"/>
        <dbReference type="ChEBI" id="CHEBI:30013"/>
        <dbReference type="ChEBI" id="CHEBI:30616"/>
        <dbReference type="ChEBI" id="CHEBI:61977"/>
        <dbReference type="ChEBI" id="CHEBI:456216"/>
        <dbReference type="EC" id="2.7.11.1"/>
    </reaction>
</comment>
<keyword evidence="2" id="KW-0723">Serine/threonine-protein kinase</keyword>
<dbReference type="STRING" id="42251.A0A2T6ZE32"/>
<comment type="catalytic activity">
    <reaction evidence="8">
        <text>L-seryl-[protein] + ATP = O-phospho-L-seryl-[protein] + ADP + H(+)</text>
        <dbReference type="Rhea" id="RHEA:17989"/>
        <dbReference type="Rhea" id="RHEA-COMP:9863"/>
        <dbReference type="Rhea" id="RHEA-COMP:11604"/>
        <dbReference type="ChEBI" id="CHEBI:15378"/>
        <dbReference type="ChEBI" id="CHEBI:29999"/>
        <dbReference type="ChEBI" id="CHEBI:30616"/>
        <dbReference type="ChEBI" id="CHEBI:83421"/>
        <dbReference type="ChEBI" id="CHEBI:456216"/>
        <dbReference type="EC" id="2.7.11.1"/>
    </reaction>
</comment>
<feature type="compositionally biased region" description="Basic and acidic residues" evidence="9">
    <location>
        <begin position="231"/>
        <end position="246"/>
    </location>
</feature>
<dbReference type="PANTHER" id="PTHR43671:SF98">
    <property type="entry name" value="SERINE_THREONINE-PROTEIN KINASE NEK11"/>
    <property type="match status" value="1"/>
</dbReference>
<feature type="compositionally biased region" description="Polar residues" evidence="9">
    <location>
        <begin position="380"/>
        <end position="403"/>
    </location>
</feature>
<feature type="domain" description="Protein kinase" evidence="10">
    <location>
        <begin position="1"/>
        <end position="225"/>
    </location>
</feature>
<proteinExistence type="predicted"/>
<keyword evidence="4" id="KW-0547">Nucleotide-binding</keyword>
<dbReference type="Pfam" id="PF00069">
    <property type="entry name" value="Pkinase"/>
    <property type="match status" value="2"/>
</dbReference>